<feature type="transmembrane region" description="Helical" evidence="1">
    <location>
        <begin position="160"/>
        <end position="183"/>
    </location>
</feature>
<accession>A0A9P7YBW0</accession>
<dbReference type="OrthoDB" id="3564994at2759"/>
<comment type="caution">
    <text evidence="2">The sequence shown here is derived from an EMBL/GenBank/DDBJ whole genome shotgun (WGS) entry which is preliminary data.</text>
</comment>
<feature type="transmembrane region" description="Helical" evidence="1">
    <location>
        <begin position="134"/>
        <end position="154"/>
    </location>
</feature>
<evidence type="ECO:0000256" key="1">
    <source>
        <dbReference type="SAM" id="Phobius"/>
    </source>
</evidence>
<proteinExistence type="predicted"/>
<keyword evidence="1" id="KW-1133">Transmembrane helix</keyword>
<sequence>MVPGQVLDIVHRDTPYREAKKYFRLYWLFNTFTILVKALAGSQFLEEEALKVQFLLCQAQSETRCVVSKNLKAVFCFCEEFFGCSMDETNRIALLHGLLGLSLLQSLMVEAMVSSRLYLGTASYLDRRRAFPQVYLLIYIITATFCIAAFTFILRGVSAFLLGQTIVSFVTNTLWVSLITYNFEWRGAARTIEENSHGNQRGKLRVNGLWLVSDDVVVASSIIVLEM</sequence>
<dbReference type="AlphaFoldDB" id="A0A9P7YBW0"/>
<dbReference type="EMBL" id="MU251659">
    <property type="protein sequence ID" value="KAG9230587.1"/>
    <property type="molecule type" value="Genomic_DNA"/>
</dbReference>
<keyword evidence="3" id="KW-1185">Reference proteome</keyword>
<dbReference type="Proteomes" id="UP000824998">
    <property type="component" value="Unassembled WGS sequence"/>
</dbReference>
<name>A0A9P7YBW0_9HELO</name>
<keyword evidence="1" id="KW-0812">Transmembrane</keyword>
<feature type="transmembrane region" description="Helical" evidence="1">
    <location>
        <begin position="25"/>
        <end position="45"/>
    </location>
</feature>
<evidence type="ECO:0000313" key="2">
    <source>
        <dbReference type="EMBL" id="KAG9230587.1"/>
    </source>
</evidence>
<protein>
    <submittedName>
        <fullName evidence="2">Uncharacterized protein</fullName>
    </submittedName>
</protein>
<gene>
    <name evidence="2" type="ORF">BJ875DRAFT_519730</name>
</gene>
<evidence type="ECO:0000313" key="3">
    <source>
        <dbReference type="Proteomes" id="UP000824998"/>
    </source>
</evidence>
<organism evidence="2 3">
    <name type="scientific">Amylocarpus encephaloides</name>
    <dbReference type="NCBI Taxonomy" id="45428"/>
    <lineage>
        <taxon>Eukaryota</taxon>
        <taxon>Fungi</taxon>
        <taxon>Dikarya</taxon>
        <taxon>Ascomycota</taxon>
        <taxon>Pezizomycotina</taxon>
        <taxon>Leotiomycetes</taxon>
        <taxon>Helotiales</taxon>
        <taxon>Helotiales incertae sedis</taxon>
        <taxon>Amylocarpus</taxon>
    </lineage>
</organism>
<reference evidence="2" key="1">
    <citation type="journal article" date="2021" name="IMA Fungus">
        <title>Genomic characterization of three marine fungi, including Emericellopsis atlantica sp. nov. with signatures of a generalist lifestyle and marine biomass degradation.</title>
        <authorList>
            <person name="Hagestad O.C."/>
            <person name="Hou L."/>
            <person name="Andersen J.H."/>
            <person name="Hansen E.H."/>
            <person name="Altermark B."/>
            <person name="Li C."/>
            <person name="Kuhnert E."/>
            <person name="Cox R.J."/>
            <person name="Crous P.W."/>
            <person name="Spatafora J.W."/>
            <person name="Lail K."/>
            <person name="Amirebrahimi M."/>
            <person name="Lipzen A."/>
            <person name="Pangilinan J."/>
            <person name="Andreopoulos W."/>
            <person name="Hayes R.D."/>
            <person name="Ng V."/>
            <person name="Grigoriev I.V."/>
            <person name="Jackson S.A."/>
            <person name="Sutton T.D.S."/>
            <person name="Dobson A.D.W."/>
            <person name="Rama T."/>
        </authorList>
    </citation>
    <scope>NUCLEOTIDE SEQUENCE</scope>
    <source>
        <strain evidence="2">TRa018bII</strain>
    </source>
</reference>
<feature type="transmembrane region" description="Helical" evidence="1">
    <location>
        <begin position="92"/>
        <end position="113"/>
    </location>
</feature>
<keyword evidence="1" id="KW-0472">Membrane</keyword>